<feature type="domain" description="N-acetyltransferase" evidence="1">
    <location>
        <begin position="10"/>
        <end position="156"/>
    </location>
</feature>
<organism evidence="2 3">
    <name type="scientific">Cytobacillus horneckiae</name>
    <dbReference type="NCBI Taxonomy" id="549687"/>
    <lineage>
        <taxon>Bacteria</taxon>
        <taxon>Bacillati</taxon>
        <taxon>Bacillota</taxon>
        <taxon>Bacilli</taxon>
        <taxon>Bacillales</taxon>
        <taxon>Bacillaceae</taxon>
        <taxon>Cytobacillus</taxon>
    </lineage>
</organism>
<dbReference type="InterPro" id="IPR051531">
    <property type="entry name" value="N-acetyltransferase"/>
</dbReference>
<sequence>MDVLDSAELFQIWSNPEVTKFMNIESFNNENQVKEMILLFDKLSKNEEAIRFTLIELKSNQIIGTCGFNYIDFENAKAEIGYDLNKIYWGQGFAKEAITCLIQHAFNDLNLNRIEAKIEPENTNSIQLIEKLNFTYEGTLRQSAKSKGRYIDLKIYSKLASDS</sequence>
<dbReference type="PANTHER" id="PTHR43792">
    <property type="entry name" value="GNAT FAMILY, PUTATIVE (AFU_ORTHOLOGUE AFUA_3G00765)-RELATED-RELATED"/>
    <property type="match status" value="1"/>
</dbReference>
<evidence type="ECO:0000313" key="3">
    <source>
        <dbReference type="Proteomes" id="UP000233343"/>
    </source>
</evidence>
<keyword evidence="3" id="KW-1185">Reference proteome</keyword>
<dbReference type="InterPro" id="IPR000182">
    <property type="entry name" value="GNAT_dom"/>
</dbReference>
<dbReference type="PROSITE" id="PS51186">
    <property type="entry name" value="GNAT"/>
    <property type="match status" value="1"/>
</dbReference>
<dbReference type="EMBL" id="PISD01000053">
    <property type="protein sequence ID" value="PKG26970.1"/>
    <property type="molecule type" value="Genomic_DNA"/>
</dbReference>
<dbReference type="GO" id="GO:0005737">
    <property type="term" value="C:cytoplasm"/>
    <property type="evidence" value="ECO:0007669"/>
    <property type="project" value="TreeGrafter"/>
</dbReference>
<dbReference type="SUPFAM" id="SSF55729">
    <property type="entry name" value="Acyl-CoA N-acyltransferases (Nat)"/>
    <property type="match status" value="1"/>
</dbReference>
<comment type="caution">
    <text evidence="2">The sequence shown here is derived from an EMBL/GenBank/DDBJ whole genome shotgun (WGS) entry which is preliminary data.</text>
</comment>
<dbReference type="AlphaFoldDB" id="A0A2N0ZBU5"/>
<dbReference type="Gene3D" id="3.40.630.30">
    <property type="match status" value="1"/>
</dbReference>
<accession>A0A2N0ZBU5</accession>
<dbReference type="GO" id="GO:0008999">
    <property type="term" value="F:protein-N-terminal-alanine acetyltransferase activity"/>
    <property type="evidence" value="ECO:0007669"/>
    <property type="project" value="TreeGrafter"/>
</dbReference>
<dbReference type="Pfam" id="PF13302">
    <property type="entry name" value="Acetyltransf_3"/>
    <property type="match status" value="1"/>
</dbReference>
<evidence type="ECO:0000313" key="2">
    <source>
        <dbReference type="EMBL" id="PKG26970.1"/>
    </source>
</evidence>
<dbReference type="InterPro" id="IPR016181">
    <property type="entry name" value="Acyl_CoA_acyltransferase"/>
</dbReference>
<keyword evidence="2" id="KW-0808">Transferase</keyword>
<dbReference type="Proteomes" id="UP000233343">
    <property type="component" value="Unassembled WGS sequence"/>
</dbReference>
<reference evidence="2 3" key="1">
    <citation type="journal article" date="2010" name="Int. J. Syst. Evol. Microbiol.">
        <title>Bacillus horneckiae sp. nov., isolated from a spacecraft-assembly clean room.</title>
        <authorList>
            <person name="Vaishampayan P."/>
            <person name="Probst A."/>
            <person name="Krishnamurthi S."/>
            <person name="Ghosh S."/>
            <person name="Osman S."/>
            <person name="McDowall A."/>
            <person name="Ruckmani A."/>
            <person name="Mayilraj S."/>
            <person name="Venkateswaran K."/>
        </authorList>
    </citation>
    <scope>NUCLEOTIDE SEQUENCE [LARGE SCALE GENOMIC DNA]</scope>
    <source>
        <strain evidence="3">1PO1SC</strain>
    </source>
</reference>
<gene>
    <name evidence="2" type="ORF">CWS20_21220</name>
</gene>
<name>A0A2N0ZBU5_9BACI</name>
<protein>
    <submittedName>
        <fullName evidence="2">N-acetyltransferase</fullName>
    </submittedName>
</protein>
<evidence type="ECO:0000259" key="1">
    <source>
        <dbReference type="PROSITE" id="PS51186"/>
    </source>
</evidence>
<proteinExistence type="predicted"/>
<dbReference type="PANTHER" id="PTHR43792:SF9">
    <property type="entry name" value="RIBOSOMAL-PROTEIN-ALANINE ACETYLTRANSFERASE"/>
    <property type="match status" value="1"/>
</dbReference>
<dbReference type="RefSeq" id="WP_066196516.1">
    <property type="nucleotide sequence ID" value="NZ_JARMMB010000043.1"/>
</dbReference>